<sequence>MYSYPIYASYWHATGLNAIRLKQAGALAHSVFPVTTLYCYPRSNLLNVRSYTTAEHKAGTPVMASSTGATTGGTGTFAFKSSMDTYAALEDQRRESPAAERNKQPILDVMRLYLLGNPGAAAAPGPAAAAAAAAGEGHAVGRRPLILEIASGSGQHVAHLAAALPQYDIQPSDVTTELYGSITAYAAGLTNVRLPPLLLDASAPDWPVNAALAVNAATAKAPKEDCTTDEQGGDGDGGGVCGLDAAAILCVNMCHIAPVEATQGLLMGAGTALRPRGGLLFIYGPFTRDGAHTAPSNAAFDASLRSRNPAWGYRDVGQVVAWATQAGLEHVAVHDMPANNFMLVFRRP</sequence>
<dbReference type="SUPFAM" id="SSF53335">
    <property type="entry name" value="S-adenosyl-L-methionine-dependent methyltransferases"/>
    <property type="match status" value="1"/>
</dbReference>
<dbReference type="PANTHER" id="PTHR20974">
    <property type="entry name" value="UPF0585 PROTEIN CG18661"/>
    <property type="match status" value="1"/>
</dbReference>
<dbReference type="InterPro" id="IPR010342">
    <property type="entry name" value="DUF938"/>
</dbReference>
<organism evidence="2 3">
    <name type="scientific">Astrephomene gubernaculifera</name>
    <dbReference type="NCBI Taxonomy" id="47775"/>
    <lineage>
        <taxon>Eukaryota</taxon>
        <taxon>Viridiplantae</taxon>
        <taxon>Chlorophyta</taxon>
        <taxon>core chlorophytes</taxon>
        <taxon>Chlorophyceae</taxon>
        <taxon>CS clade</taxon>
        <taxon>Chlamydomonadales</taxon>
        <taxon>Astrephomenaceae</taxon>
        <taxon>Astrephomene</taxon>
    </lineage>
</organism>
<proteinExistence type="inferred from homology"/>
<accession>A0AAD3E379</accession>
<gene>
    <name evidence="2" type="ORF">Agub_g14246</name>
</gene>
<reference evidence="2 3" key="1">
    <citation type="journal article" date="2021" name="Sci. Rep.">
        <title>Genome sequencing of the multicellular alga Astrephomene provides insights into convergent evolution of germ-soma differentiation.</title>
        <authorList>
            <person name="Yamashita S."/>
            <person name="Yamamoto K."/>
            <person name="Matsuzaki R."/>
            <person name="Suzuki S."/>
            <person name="Yamaguchi H."/>
            <person name="Hirooka S."/>
            <person name="Minakuchi Y."/>
            <person name="Miyagishima S."/>
            <person name="Kawachi M."/>
            <person name="Toyoda A."/>
            <person name="Nozaki H."/>
        </authorList>
    </citation>
    <scope>NUCLEOTIDE SEQUENCE [LARGE SCALE GENOMIC DNA]</scope>
    <source>
        <strain evidence="2 3">NIES-4017</strain>
    </source>
</reference>
<dbReference type="InterPro" id="IPR029063">
    <property type="entry name" value="SAM-dependent_MTases_sf"/>
</dbReference>
<dbReference type="EMBL" id="BMAR01000054">
    <property type="protein sequence ID" value="GFR51789.1"/>
    <property type="molecule type" value="Genomic_DNA"/>
</dbReference>
<evidence type="ECO:0000313" key="2">
    <source>
        <dbReference type="EMBL" id="GFR51789.1"/>
    </source>
</evidence>
<comment type="caution">
    <text evidence="2">The sequence shown here is derived from an EMBL/GenBank/DDBJ whole genome shotgun (WGS) entry which is preliminary data.</text>
</comment>
<protein>
    <submittedName>
        <fullName evidence="2">Uncharacterized protein</fullName>
    </submittedName>
</protein>
<keyword evidence="3" id="KW-1185">Reference proteome</keyword>
<evidence type="ECO:0000256" key="1">
    <source>
        <dbReference type="ARBA" id="ARBA00008308"/>
    </source>
</evidence>
<comment type="similarity">
    <text evidence="1">Belongs to the UPF0585 family.</text>
</comment>
<dbReference type="Pfam" id="PF06080">
    <property type="entry name" value="DUF938"/>
    <property type="match status" value="1"/>
</dbReference>
<dbReference type="PANTHER" id="PTHR20974:SF0">
    <property type="entry name" value="UPF0585 PROTEIN CG18661"/>
    <property type="match status" value="1"/>
</dbReference>
<dbReference type="Proteomes" id="UP001054857">
    <property type="component" value="Unassembled WGS sequence"/>
</dbReference>
<dbReference type="Gene3D" id="3.40.50.150">
    <property type="entry name" value="Vaccinia Virus protein VP39"/>
    <property type="match status" value="1"/>
</dbReference>
<name>A0AAD3E379_9CHLO</name>
<dbReference type="AlphaFoldDB" id="A0AAD3E379"/>
<evidence type="ECO:0000313" key="3">
    <source>
        <dbReference type="Proteomes" id="UP001054857"/>
    </source>
</evidence>